<comment type="caution">
    <text evidence="6">The sequence shown here is derived from an EMBL/GenBank/DDBJ whole genome shotgun (WGS) entry which is preliminary data.</text>
</comment>
<feature type="domain" description="PPPDE" evidence="5">
    <location>
        <begin position="19"/>
        <end position="159"/>
    </location>
</feature>
<sequence length="206" mass="22921">MTTWPKNHGGPRQPLSSHLLVTLNVYDFVKQSDSYSQSLMSFFGLGIHHSGLQIEEMEYTFNSSGIIRMPGLRMPFCRLNESISLGKYWGSKEDIEIILDELADEFRPGSYNIINRNCNHFVETLAYRLIGVSIPSWVNRSANVASSLGLSAKNLRKNTSSQADLDKLAGPSRACSEPPPKGTLPPVDDEDQNSDSMPRVDSMVLI</sequence>
<keyword evidence="2" id="KW-0645">Protease</keyword>
<dbReference type="AlphaFoldDB" id="A0AAD7UKT8"/>
<evidence type="ECO:0000256" key="4">
    <source>
        <dbReference type="SAM" id="MobiDB-lite"/>
    </source>
</evidence>
<dbReference type="Gene3D" id="3.90.1720.30">
    <property type="entry name" value="PPPDE domains"/>
    <property type="match status" value="1"/>
</dbReference>
<dbReference type="Proteomes" id="UP001230188">
    <property type="component" value="Unassembled WGS sequence"/>
</dbReference>
<reference evidence="6" key="1">
    <citation type="submission" date="2023-01" db="EMBL/GenBank/DDBJ databases">
        <title>Metagenome sequencing of chrysophaentin producing Chrysophaeum taylorii.</title>
        <authorList>
            <person name="Davison J."/>
            <person name="Bewley C."/>
        </authorList>
    </citation>
    <scope>NUCLEOTIDE SEQUENCE</scope>
    <source>
        <strain evidence="6">NIES-1699</strain>
    </source>
</reference>
<dbReference type="GO" id="GO:0016579">
    <property type="term" value="P:protein deubiquitination"/>
    <property type="evidence" value="ECO:0007669"/>
    <property type="project" value="TreeGrafter"/>
</dbReference>
<evidence type="ECO:0000313" key="7">
    <source>
        <dbReference type="Proteomes" id="UP001230188"/>
    </source>
</evidence>
<evidence type="ECO:0000313" key="6">
    <source>
        <dbReference type="EMBL" id="KAJ8610845.1"/>
    </source>
</evidence>
<proteinExistence type="inferred from homology"/>
<dbReference type="SMART" id="SM01179">
    <property type="entry name" value="DUF862"/>
    <property type="match status" value="1"/>
</dbReference>
<evidence type="ECO:0000256" key="3">
    <source>
        <dbReference type="ARBA" id="ARBA00022801"/>
    </source>
</evidence>
<feature type="region of interest" description="Disordered" evidence="4">
    <location>
        <begin position="161"/>
        <end position="206"/>
    </location>
</feature>
<dbReference type="PANTHER" id="PTHR12378:SF80">
    <property type="entry name" value="IP06716P-RELATED"/>
    <property type="match status" value="1"/>
</dbReference>
<dbReference type="PROSITE" id="PS51858">
    <property type="entry name" value="PPPDE"/>
    <property type="match status" value="1"/>
</dbReference>
<comment type="similarity">
    <text evidence="1">Belongs to the DeSI family.</text>
</comment>
<dbReference type="Pfam" id="PF05903">
    <property type="entry name" value="Peptidase_C97"/>
    <property type="match status" value="1"/>
</dbReference>
<accession>A0AAD7UKT8</accession>
<dbReference type="InterPro" id="IPR008580">
    <property type="entry name" value="PPPDE_dom"/>
</dbReference>
<keyword evidence="7" id="KW-1185">Reference proteome</keyword>
<gene>
    <name evidence="6" type="ORF">CTAYLR_006464</name>
</gene>
<name>A0AAD7UKT8_9STRA</name>
<organism evidence="6 7">
    <name type="scientific">Chrysophaeum taylorii</name>
    <dbReference type="NCBI Taxonomy" id="2483200"/>
    <lineage>
        <taxon>Eukaryota</taxon>
        <taxon>Sar</taxon>
        <taxon>Stramenopiles</taxon>
        <taxon>Ochrophyta</taxon>
        <taxon>Pelagophyceae</taxon>
        <taxon>Pelagomonadales</taxon>
        <taxon>Pelagomonadaceae</taxon>
        <taxon>Chrysophaeum</taxon>
    </lineage>
</organism>
<dbReference type="InterPro" id="IPR042266">
    <property type="entry name" value="PPPDE_sf"/>
</dbReference>
<dbReference type="EMBL" id="JAQMWT010000093">
    <property type="protein sequence ID" value="KAJ8610845.1"/>
    <property type="molecule type" value="Genomic_DNA"/>
</dbReference>
<dbReference type="GO" id="GO:0101005">
    <property type="term" value="F:deubiquitinase activity"/>
    <property type="evidence" value="ECO:0007669"/>
    <property type="project" value="TreeGrafter"/>
</dbReference>
<dbReference type="GO" id="GO:0006508">
    <property type="term" value="P:proteolysis"/>
    <property type="evidence" value="ECO:0007669"/>
    <property type="project" value="UniProtKB-KW"/>
</dbReference>
<evidence type="ECO:0000256" key="2">
    <source>
        <dbReference type="ARBA" id="ARBA00022670"/>
    </source>
</evidence>
<evidence type="ECO:0000259" key="5">
    <source>
        <dbReference type="PROSITE" id="PS51858"/>
    </source>
</evidence>
<evidence type="ECO:0000256" key="1">
    <source>
        <dbReference type="ARBA" id="ARBA00008140"/>
    </source>
</evidence>
<protein>
    <recommendedName>
        <fullName evidence="5">PPPDE domain-containing protein</fullName>
    </recommendedName>
</protein>
<keyword evidence="3" id="KW-0378">Hydrolase</keyword>
<dbReference type="PANTHER" id="PTHR12378">
    <property type="entry name" value="DESUMOYLATING ISOPEPTIDASE"/>
    <property type="match status" value="1"/>
</dbReference>